<reference evidence="1" key="1">
    <citation type="submission" date="2021-01" db="EMBL/GenBank/DDBJ databases">
        <title>Modified the classification status of verrucomicrobia.</title>
        <authorList>
            <person name="Feng X."/>
        </authorList>
    </citation>
    <scope>NUCLEOTIDE SEQUENCE</scope>
    <source>
        <strain evidence="1">KCTC 22041</strain>
    </source>
</reference>
<proteinExistence type="predicted"/>
<gene>
    <name evidence="1" type="ORF">JIN85_16590</name>
</gene>
<comment type="caution">
    <text evidence="1">The sequence shown here is derived from an EMBL/GenBank/DDBJ whole genome shotgun (WGS) entry which is preliminary data.</text>
</comment>
<dbReference type="AlphaFoldDB" id="A0A934SA22"/>
<protein>
    <submittedName>
        <fullName evidence="1">Glycosyltransferase family 2 protein</fullName>
    </submittedName>
</protein>
<dbReference type="PANTHER" id="PTHR43630:SF2">
    <property type="entry name" value="GLYCOSYLTRANSFERASE"/>
    <property type="match status" value="1"/>
</dbReference>
<dbReference type="Gene3D" id="3.90.550.10">
    <property type="entry name" value="Spore Coat Polysaccharide Biosynthesis Protein SpsA, Chain A"/>
    <property type="match status" value="1"/>
</dbReference>
<organism evidence="1 2">
    <name type="scientific">Luteolibacter pohnpeiensis</name>
    <dbReference type="NCBI Taxonomy" id="454153"/>
    <lineage>
        <taxon>Bacteria</taxon>
        <taxon>Pseudomonadati</taxon>
        <taxon>Verrucomicrobiota</taxon>
        <taxon>Verrucomicrobiia</taxon>
        <taxon>Verrucomicrobiales</taxon>
        <taxon>Verrucomicrobiaceae</taxon>
        <taxon>Luteolibacter</taxon>
    </lineage>
</organism>
<dbReference type="InterPro" id="IPR029044">
    <property type="entry name" value="Nucleotide-diphossugar_trans"/>
</dbReference>
<dbReference type="RefSeq" id="WP_200272845.1">
    <property type="nucleotide sequence ID" value="NZ_JAENIJ010000033.1"/>
</dbReference>
<dbReference type="PANTHER" id="PTHR43630">
    <property type="entry name" value="POLY-BETA-1,6-N-ACETYL-D-GLUCOSAMINE SYNTHASE"/>
    <property type="match status" value="1"/>
</dbReference>
<dbReference type="Pfam" id="PF13704">
    <property type="entry name" value="Glyco_tranf_2_4"/>
    <property type="match status" value="1"/>
</dbReference>
<dbReference type="InterPro" id="IPR011990">
    <property type="entry name" value="TPR-like_helical_dom_sf"/>
</dbReference>
<sequence>MAKISLCMIVKDEAHVIRRCLEKALPLMDHLLVVDTGSTDGTQEVIRDFLEESGLPGVVIDEPWKDFAYNRSFAMSKLREHADIDYGLMLDADNYLVFEKSFDVDQFKRGLSADLYDVQVRTGPCLHYCPLLFSNRRPYRYLGVLHEFLEVNGSREVAKGFLSVQMQDSARNRNPNKYRDDANVLENVLKTESDPFFISRYTFYLAQSYRDADELELALDAYLRRAHLGGWKEEVFFSFYQAGLLREKLGHEPAAILESYLSAFEASPSRAESLHAAARFCRNHGKYHQAYLFAKQGIERTLPEQPLFAQTWVYDYGMMDEFSIAAYWAGKLRESFDACVKLLKKSSIPPNERERIRRNAQYAIDALGQPKLANLLPAA</sequence>
<accession>A0A934SA22</accession>
<evidence type="ECO:0000313" key="1">
    <source>
        <dbReference type="EMBL" id="MBK1884039.1"/>
    </source>
</evidence>
<keyword evidence="2" id="KW-1185">Reference proteome</keyword>
<dbReference type="EMBL" id="JAENIJ010000033">
    <property type="protein sequence ID" value="MBK1884039.1"/>
    <property type="molecule type" value="Genomic_DNA"/>
</dbReference>
<name>A0A934SA22_9BACT</name>
<dbReference type="Gene3D" id="1.25.40.10">
    <property type="entry name" value="Tetratricopeptide repeat domain"/>
    <property type="match status" value="1"/>
</dbReference>
<evidence type="ECO:0000313" key="2">
    <source>
        <dbReference type="Proteomes" id="UP000603141"/>
    </source>
</evidence>
<dbReference type="Proteomes" id="UP000603141">
    <property type="component" value="Unassembled WGS sequence"/>
</dbReference>
<dbReference type="SUPFAM" id="SSF53448">
    <property type="entry name" value="Nucleotide-diphospho-sugar transferases"/>
    <property type="match status" value="1"/>
</dbReference>